<dbReference type="Proteomes" id="UP000051952">
    <property type="component" value="Unassembled WGS sequence"/>
</dbReference>
<dbReference type="AlphaFoldDB" id="A0A0S4JDC0"/>
<sequence>MLRVSTVTLGRVPLIRFRYGVRPVAAAPVAAAAVAAAAAAQPSAVILDSVWDLPTHLRPSIVSDEESDCLRLGGASDAPARPAKGGKVGKK</sequence>
<dbReference type="VEuPathDB" id="TriTrypDB:BSAL_14435"/>
<accession>A0A0S4JDC0</accession>
<reference evidence="3" key="1">
    <citation type="submission" date="2015-09" db="EMBL/GenBank/DDBJ databases">
        <authorList>
            <consortium name="Pathogen Informatics"/>
        </authorList>
    </citation>
    <scope>NUCLEOTIDE SEQUENCE [LARGE SCALE GENOMIC DNA]</scope>
    <source>
        <strain evidence="3">Lake Konstanz</strain>
    </source>
</reference>
<evidence type="ECO:0000256" key="1">
    <source>
        <dbReference type="SAM" id="MobiDB-lite"/>
    </source>
</evidence>
<evidence type="ECO:0000313" key="3">
    <source>
        <dbReference type="Proteomes" id="UP000051952"/>
    </source>
</evidence>
<gene>
    <name evidence="2" type="ORF">BSAL_14435</name>
</gene>
<feature type="region of interest" description="Disordered" evidence="1">
    <location>
        <begin position="72"/>
        <end position="91"/>
    </location>
</feature>
<proteinExistence type="predicted"/>
<organism evidence="2 3">
    <name type="scientific">Bodo saltans</name>
    <name type="common">Flagellated protozoan</name>
    <dbReference type="NCBI Taxonomy" id="75058"/>
    <lineage>
        <taxon>Eukaryota</taxon>
        <taxon>Discoba</taxon>
        <taxon>Euglenozoa</taxon>
        <taxon>Kinetoplastea</taxon>
        <taxon>Metakinetoplastina</taxon>
        <taxon>Eubodonida</taxon>
        <taxon>Bodonidae</taxon>
        <taxon>Bodo</taxon>
    </lineage>
</organism>
<evidence type="ECO:0000313" key="2">
    <source>
        <dbReference type="EMBL" id="CUG88258.1"/>
    </source>
</evidence>
<dbReference type="EMBL" id="CYKH01001627">
    <property type="protein sequence ID" value="CUG88258.1"/>
    <property type="molecule type" value="Genomic_DNA"/>
</dbReference>
<keyword evidence="3" id="KW-1185">Reference proteome</keyword>
<protein>
    <submittedName>
        <fullName evidence="2">Uncharacterized protein</fullName>
    </submittedName>
</protein>
<name>A0A0S4JDC0_BODSA</name>